<dbReference type="EMBL" id="JBFXLR010000005">
    <property type="protein sequence ID" value="KAL2858178.1"/>
    <property type="molecule type" value="Genomic_DNA"/>
</dbReference>
<sequence length="180" mass="20273">MTPEHQIEIFAEDHTSSYRCATVELFGDSQCVGCCVGQPQLGRRWSPASKVIKPVVRRLPDSLSSLGTYPLKPTTPHRGETDCTSIAPYYSISFRDALWDEVLRDGLKSTVTYYEVSLQARPFDCCAQPCYSSMANLNTEDATLRAPRRANQWIVDLADFYGAYSAEDLHAKLTHMKQRN</sequence>
<evidence type="ECO:0000313" key="2">
    <source>
        <dbReference type="Proteomes" id="UP001610444"/>
    </source>
</evidence>
<proteinExistence type="predicted"/>
<accession>A0ABR4L3X2</accession>
<dbReference type="Proteomes" id="UP001610444">
    <property type="component" value="Unassembled WGS sequence"/>
</dbReference>
<name>A0ABR4L3X2_9EURO</name>
<dbReference type="GeneID" id="98152049"/>
<comment type="caution">
    <text evidence="1">The sequence shown here is derived from an EMBL/GenBank/DDBJ whole genome shotgun (WGS) entry which is preliminary data.</text>
</comment>
<evidence type="ECO:0000313" key="1">
    <source>
        <dbReference type="EMBL" id="KAL2858178.1"/>
    </source>
</evidence>
<gene>
    <name evidence="1" type="ORF">BJX68DRAFT_162205</name>
</gene>
<dbReference type="RefSeq" id="XP_070903347.1">
    <property type="nucleotide sequence ID" value="XM_071036885.1"/>
</dbReference>
<keyword evidence="2" id="KW-1185">Reference proteome</keyword>
<protein>
    <submittedName>
        <fullName evidence="1">Uncharacterized protein</fullName>
    </submittedName>
</protein>
<reference evidence="1 2" key="1">
    <citation type="submission" date="2024-07" db="EMBL/GenBank/DDBJ databases">
        <title>Section-level genome sequencing and comparative genomics of Aspergillus sections Usti and Cavernicolus.</title>
        <authorList>
            <consortium name="Lawrence Berkeley National Laboratory"/>
            <person name="Nybo J.L."/>
            <person name="Vesth T.C."/>
            <person name="Theobald S."/>
            <person name="Frisvad J.C."/>
            <person name="Larsen T.O."/>
            <person name="Kjaerboelling I."/>
            <person name="Rothschild-Mancinelli K."/>
            <person name="Lyhne E.K."/>
            <person name="Kogle M.E."/>
            <person name="Barry K."/>
            <person name="Clum A."/>
            <person name="Na H."/>
            <person name="Ledsgaard L."/>
            <person name="Lin J."/>
            <person name="Lipzen A."/>
            <person name="Kuo A."/>
            <person name="Riley R."/>
            <person name="Mondo S."/>
            <person name="LaButti K."/>
            <person name="Haridas S."/>
            <person name="Pangalinan J."/>
            <person name="Salamov A.A."/>
            <person name="Simmons B.A."/>
            <person name="Magnuson J.K."/>
            <person name="Chen J."/>
            <person name="Drula E."/>
            <person name="Henrissat B."/>
            <person name="Wiebenga A."/>
            <person name="Lubbers R.J."/>
            <person name="Gomes A.C."/>
            <person name="Macurrencykelacurrency M.R."/>
            <person name="Stajich J."/>
            <person name="Grigoriev I.V."/>
            <person name="Mortensen U.H."/>
            <person name="De vries R.P."/>
            <person name="Baker S.E."/>
            <person name="Andersen M.R."/>
        </authorList>
    </citation>
    <scope>NUCLEOTIDE SEQUENCE [LARGE SCALE GENOMIC DNA]</scope>
    <source>
        <strain evidence="1 2">CBS 756.74</strain>
    </source>
</reference>
<organism evidence="1 2">
    <name type="scientific">Aspergillus pseudodeflectus</name>
    <dbReference type="NCBI Taxonomy" id="176178"/>
    <lineage>
        <taxon>Eukaryota</taxon>
        <taxon>Fungi</taxon>
        <taxon>Dikarya</taxon>
        <taxon>Ascomycota</taxon>
        <taxon>Pezizomycotina</taxon>
        <taxon>Eurotiomycetes</taxon>
        <taxon>Eurotiomycetidae</taxon>
        <taxon>Eurotiales</taxon>
        <taxon>Aspergillaceae</taxon>
        <taxon>Aspergillus</taxon>
        <taxon>Aspergillus subgen. Nidulantes</taxon>
    </lineage>
</organism>